<feature type="chain" id="PRO_5046657677" evidence="3">
    <location>
        <begin position="18"/>
        <end position="1083"/>
    </location>
</feature>
<evidence type="ECO:0000256" key="2">
    <source>
        <dbReference type="PROSITE-ProRule" id="PRU01360"/>
    </source>
</evidence>
<feature type="domain" description="TonB-dependent receptor plug" evidence="4">
    <location>
        <begin position="199"/>
        <end position="308"/>
    </location>
</feature>
<name>A0ABQ1L113_9SPHI</name>
<evidence type="ECO:0000313" key="5">
    <source>
        <dbReference type="EMBL" id="GGC14545.1"/>
    </source>
</evidence>
<evidence type="ECO:0000259" key="4">
    <source>
        <dbReference type="Pfam" id="PF07715"/>
    </source>
</evidence>
<reference evidence="6" key="1">
    <citation type="journal article" date="2019" name="Int. J. Syst. Evol. Microbiol.">
        <title>The Global Catalogue of Microorganisms (GCM) 10K type strain sequencing project: providing services to taxonomists for standard genome sequencing and annotation.</title>
        <authorList>
            <consortium name="The Broad Institute Genomics Platform"/>
            <consortium name="The Broad Institute Genome Sequencing Center for Infectious Disease"/>
            <person name="Wu L."/>
            <person name="Ma J."/>
        </authorList>
    </citation>
    <scope>NUCLEOTIDE SEQUENCE [LARGE SCALE GENOMIC DNA]</scope>
    <source>
        <strain evidence="6">CGMCC 1.15342</strain>
    </source>
</reference>
<sequence length="1083" mass="120509">MKLALLLTCVFTVHVYAATYAQLLTIRAKEKPLAEVMKQVKQQSGVTYFLNGRDIALQKVTVNVTNKPIAEAMDSMLAGLPLVWTLDDGVVVVAAAPPVGERQQERRATGTVVDDQRLPLSGVTVSVAGTPTVATTTDEDGKFQLVLPDGVDSLAFSLIGYYSETWAVPATGAMQVTMRAAVSDLDEVVVVGMNFRQAKRSVTGAMATIQTKELRQSPVANLNNALAGRLPGLISVQSSGQPGDDAASLYIRGIATYGSNTAPLIVIDGLPRGQGSFSQIDPNEVESVSILKDASSSALYGIQGANGVIVVTTKRGRDGQKPIIDFTTQQALQQVVRLPKPISTYQSALYFNEYDTNNNSEPRFSEEALEIVRSGSDLFLYPEVNWFDEILEKNAWQGQYNLNISGSTNRVRYFVSGSHISQGALLKHDDLFYENYGKKNGFSRYNFRSNIDIQATKGLQLQVDLAGRLERRIGPSSGFQEVFSLLNNMPPFALPIFNPDGTLGAASNVEIPFWRNPYGLVTQSGYYENSTNVMYGTISARHSLDFLLDGLSAQGFFSFENNNFNRTMRNQEFDSYWYRGLDMDGLPMYQQTRIATTLATSGNNDIERSNYLDFRLQYEQGWDRHQFAAQVLGNRTLRIYNHELPYAYQGVSARTTYSYDAKYFLEANVSYNGSENFPKGERYGFFPAVSVGWVASDEAFLKETPGLNFLKIRGSYGLVGNDKIGGQRWLYLSDFAAGGGYGLGLSPTWRPGYNESRVGNPFVTWEQARKANVGFELSVLKQDMLQLTFDVFHERRSNILTTPGTVPDYLGISTLAPLNAGEVVNKGVDGELRFNKRWSDFGLFGTLQFTYARNRVVENDQPNPAFPYQDLRGYEIGYTLGYRSIGYFTSQDDIDNSAQQQFDNKLIPGDIKYLDVNSDGVIDAFDRVPILVQNVPRYMGGISLGGSYKSVDFSLLLNGAGGGTARYVPKPLDPIILQRWTEENQENAKVPVAKNSSNNTLMSDFYNFQTDYLKLRNAEIGYALHSEWLKHRGISAMRVFINGQNLAIWDRLWVKDRDPEVSGTDNLPYPIQRIFNFGLNIRL</sequence>
<dbReference type="InterPro" id="IPR012910">
    <property type="entry name" value="Plug_dom"/>
</dbReference>
<dbReference type="NCBIfam" id="TIGR04056">
    <property type="entry name" value="OMP_RagA_SusC"/>
    <property type="match status" value="1"/>
</dbReference>
<dbReference type="InterPro" id="IPR037066">
    <property type="entry name" value="Plug_dom_sf"/>
</dbReference>
<comment type="similarity">
    <text evidence="2">Belongs to the TonB-dependent receptor family.</text>
</comment>
<comment type="subcellular location">
    <subcellularLocation>
        <location evidence="2">Cell outer membrane</location>
        <topology evidence="2">Multi-pass membrane protein</topology>
    </subcellularLocation>
</comment>
<dbReference type="InterPro" id="IPR023996">
    <property type="entry name" value="TonB-dep_OMP_SusC/RagA"/>
</dbReference>
<dbReference type="PROSITE" id="PS52016">
    <property type="entry name" value="TONB_DEPENDENT_REC_3"/>
    <property type="match status" value="1"/>
</dbReference>
<feature type="signal peptide" evidence="3">
    <location>
        <begin position="1"/>
        <end position="17"/>
    </location>
</feature>
<dbReference type="PANTHER" id="PTHR30069">
    <property type="entry name" value="TONB-DEPENDENT OUTER MEMBRANE RECEPTOR"/>
    <property type="match status" value="1"/>
</dbReference>
<keyword evidence="2" id="KW-0813">Transport</keyword>
<dbReference type="SUPFAM" id="SSF56935">
    <property type="entry name" value="Porins"/>
    <property type="match status" value="1"/>
</dbReference>
<evidence type="ECO:0000256" key="1">
    <source>
        <dbReference type="ARBA" id="ARBA00022729"/>
    </source>
</evidence>
<gene>
    <name evidence="5" type="ORF">GCM10011386_02840</name>
</gene>
<keyword evidence="2" id="KW-0998">Cell outer membrane</keyword>
<dbReference type="RefSeq" id="WP_188746642.1">
    <property type="nucleotide sequence ID" value="NZ_BMIK01000001.1"/>
</dbReference>
<dbReference type="Gene3D" id="2.170.130.10">
    <property type="entry name" value="TonB-dependent receptor, plug domain"/>
    <property type="match status" value="1"/>
</dbReference>
<comment type="caution">
    <text evidence="5">The sequence shown here is derived from an EMBL/GenBank/DDBJ whole genome shotgun (WGS) entry which is preliminary data.</text>
</comment>
<evidence type="ECO:0000313" key="6">
    <source>
        <dbReference type="Proteomes" id="UP000597338"/>
    </source>
</evidence>
<dbReference type="NCBIfam" id="TIGR04057">
    <property type="entry name" value="SusC_RagA_signa"/>
    <property type="match status" value="1"/>
</dbReference>
<keyword evidence="1 3" id="KW-0732">Signal</keyword>
<keyword evidence="2" id="KW-0472">Membrane</keyword>
<evidence type="ECO:0000256" key="3">
    <source>
        <dbReference type="SAM" id="SignalP"/>
    </source>
</evidence>
<organism evidence="5 6">
    <name type="scientific">Parapedobacter defluvii</name>
    <dbReference type="NCBI Taxonomy" id="2045106"/>
    <lineage>
        <taxon>Bacteria</taxon>
        <taxon>Pseudomonadati</taxon>
        <taxon>Bacteroidota</taxon>
        <taxon>Sphingobacteriia</taxon>
        <taxon>Sphingobacteriales</taxon>
        <taxon>Sphingobacteriaceae</taxon>
        <taxon>Parapedobacter</taxon>
    </lineage>
</organism>
<dbReference type="EMBL" id="BMIK01000001">
    <property type="protein sequence ID" value="GGC14545.1"/>
    <property type="molecule type" value="Genomic_DNA"/>
</dbReference>
<keyword evidence="2" id="KW-0812">Transmembrane</keyword>
<dbReference type="Proteomes" id="UP000597338">
    <property type="component" value="Unassembled WGS sequence"/>
</dbReference>
<dbReference type="InterPro" id="IPR039426">
    <property type="entry name" value="TonB-dep_rcpt-like"/>
</dbReference>
<protein>
    <submittedName>
        <fullName evidence="5">SusC/RagA family TonB-linked outer membrane protein</fullName>
    </submittedName>
</protein>
<dbReference type="SUPFAM" id="SSF49464">
    <property type="entry name" value="Carboxypeptidase regulatory domain-like"/>
    <property type="match status" value="1"/>
</dbReference>
<accession>A0ABQ1L113</accession>
<dbReference type="Gene3D" id="2.60.40.1120">
    <property type="entry name" value="Carboxypeptidase-like, regulatory domain"/>
    <property type="match status" value="1"/>
</dbReference>
<dbReference type="InterPro" id="IPR008969">
    <property type="entry name" value="CarboxyPept-like_regulatory"/>
</dbReference>
<proteinExistence type="inferred from homology"/>
<keyword evidence="2" id="KW-1134">Transmembrane beta strand</keyword>
<dbReference type="Pfam" id="PF13715">
    <property type="entry name" value="CarbopepD_reg_2"/>
    <property type="match status" value="1"/>
</dbReference>
<dbReference type="Pfam" id="PF07715">
    <property type="entry name" value="Plug"/>
    <property type="match status" value="1"/>
</dbReference>
<dbReference type="InterPro" id="IPR023997">
    <property type="entry name" value="TonB-dep_OMP_SusC/RagA_CS"/>
</dbReference>
<dbReference type="PANTHER" id="PTHR30069:SF29">
    <property type="entry name" value="HEMOGLOBIN AND HEMOGLOBIN-HAPTOGLOBIN-BINDING PROTEIN 1-RELATED"/>
    <property type="match status" value="1"/>
</dbReference>
<keyword evidence="6" id="KW-1185">Reference proteome</keyword>